<dbReference type="VEuPathDB" id="VectorBase:ASTE016437"/>
<dbReference type="VEuPathDB" id="VectorBase:ASTEI20_045445"/>
<protein>
    <submittedName>
        <fullName evidence="1">Uncharacterized protein</fullName>
    </submittedName>
</protein>
<evidence type="ECO:0000313" key="1">
    <source>
        <dbReference type="EnsemblMetazoa" id="ASTEI01705-PA"/>
    </source>
</evidence>
<reference evidence="1" key="2">
    <citation type="submission" date="2020-05" db="UniProtKB">
        <authorList>
            <consortium name="EnsemblMetazoa"/>
        </authorList>
    </citation>
    <scope>IDENTIFICATION</scope>
    <source>
        <strain evidence="1">Indian</strain>
    </source>
</reference>
<dbReference type="VEuPathDB" id="VectorBase:ASTE016436"/>
<proteinExistence type="predicted"/>
<keyword evidence="2" id="KW-1185">Reference proteome</keyword>
<dbReference type="Proteomes" id="UP000076408">
    <property type="component" value="Unassembled WGS sequence"/>
</dbReference>
<reference evidence="2" key="1">
    <citation type="journal article" date="2014" name="Genome Biol.">
        <title>Genome analysis of a major urban malaria vector mosquito, Anopheles stephensi.</title>
        <authorList>
            <person name="Jiang X."/>
            <person name="Peery A."/>
            <person name="Hall A.B."/>
            <person name="Sharma A."/>
            <person name="Chen X.G."/>
            <person name="Waterhouse R.M."/>
            <person name="Komissarov A."/>
            <person name="Riehle M.M."/>
            <person name="Shouche Y."/>
            <person name="Sharakhova M.V."/>
            <person name="Lawson D."/>
            <person name="Pakpour N."/>
            <person name="Arensburger P."/>
            <person name="Davidson V.L."/>
            <person name="Eiglmeier K."/>
            <person name="Emrich S."/>
            <person name="George P."/>
            <person name="Kennedy R.C."/>
            <person name="Mane S.P."/>
            <person name="Maslen G."/>
            <person name="Oringanje C."/>
            <person name="Qi Y."/>
            <person name="Settlage R."/>
            <person name="Tojo M."/>
            <person name="Tubio J.M."/>
            <person name="Unger M.F."/>
            <person name="Wang B."/>
            <person name="Vernick K.D."/>
            <person name="Ribeiro J.M."/>
            <person name="James A.A."/>
            <person name="Michel K."/>
            <person name="Riehle M.A."/>
            <person name="Luckhart S."/>
            <person name="Sharakhov I.V."/>
            <person name="Tu Z."/>
        </authorList>
    </citation>
    <scope>NUCLEOTIDE SEQUENCE [LARGE SCALE GENOMIC DNA]</scope>
    <source>
        <strain evidence="2">Indian</strain>
    </source>
</reference>
<dbReference type="EnsemblMetazoa" id="ASTEI01705-RA">
    <property type="protein sequence ID" value="ASTEI01705-PA"/>
    <property type="gene ID" value="ASTEI01705"/>
</dbReference>
<dbReference type="OMA" id="MIGAQNT"/>
<dbReference type="AlphaFoldDB" id="A0A182XZR9"/>
<accession>A0A182XZR9</accession>
<dbReference type="VEuPathDB" id="VectorBase:ASTEI20_040442"/>
<evidence type="ECO:0000313" key="2">
    <source>
        <dbReference type="Proteomes" id="UP000076408"/>
    </source>
</evidence>
<name>A0A182XZR9_ANOST</name>
<dbReference type="VEuPathDB" id="VectorBase:ASTEI01705"/>
<dbReference type="VEuPathDB" id="VectorBase:ASTE016434"/>
<sequence length="693" mass="76576">MKALLVLALLSVAISTIVADRDEALNLFTQLKRVKKGGRLFGAEDDFVSLVQSELLLAEEEYVRSSIQGESSILQELTTAEAQASGPLCVDFIRQKTGLMLNLAGVSYTSCLNQVDDALFEKLSDATDGAVTRDQYDQANVLNAFRGENIFVDPARIRSKLQERMRATLKLPSLSSESVKDIRDELDEVKDQFVECMTTARSVLDKALDGTTQQYHLSFFVLLVAIVGIVAAGRPETENVITTFKQLLPLYKSSLVEGQTVLTTLKSNVTKQLADLHLAIIVKKEEIVQKVIDREDYIQQQMTVQTKADALCLRFVNTSSEMNVNLAGVSFTNCINAADDAINRRIEEYYGQVNGIEQQVTWLRILDVFQGHNVFHSPQPIVEKLNAKLELLQNSNATLSEDSAAVMVNAVYANLRLIQDNYNVCMYNAFDLLRQGLTMCEMQMTMICVLAVVGASNAARPGAIEVIDTFKQIVPRYLATLDADQEQIFTLEREGTDAIAEFHSDIALAKQTFVMSITLQEDQLIDMIGAQNTSVADEQCMQFIATAANETVNVIGVGYTQCINAADEALGEVVLSYYGSIGALEQTATNVTLLDVFRGENVFYTPDNIVAKLRQKETDLRGNSSPLAEKLQVQKDGLVANLTTIRNSYIGCMTDTELAFRNYISLAQMQLSMICGGEVNITRELSESESEQS</sequence>
<organism evidence="1 2">
    <name type="scientific">Anopheles stephensi</name>
    <name type="common">Indo-Pakistan malaria mosquito</name>
    <dbReference type="NCBI Taxonomy" id="30069"/>
    <lineage>
        <taxon>Eukaryota</taxon>
        <taxon>Metazoa</taxon>
        <taxon>Ecdysozoa</taxon>
        <taxon>Arthropoda</taxon>
        <taxon>Hexapoda</taxon>
        <taxon>Insecta</taxon>
        <taxon>Pterygota</taxon>
        <taxon>Neoptera</taxon>
        <taxon>Endopterygota</taxon>
        <taxon>Diptera</taxon>
        <taxon>Nematocera</taxon>
        <taxon>Culicoidea</taxon>
        <taxon>Culicidae</taxon>
        <taxon>Anophelinae</taxon>
        <taxon>Anopheles</taxon>
    </lineage>
</organism>